<dbReference type="EMBL" id="CAJVPJ010001144">
    <property type="protein sequence ID" value="CAG8577883.1"/>
    <property type="molecule type" value="Genomic_DNA"/>
</dbReference>
<gene>
    <name evidence="1" type="ORF">POCULU_LOCUS6333</name>
</gene>
<dbReference type="Pfam" id="PF08641">
    <property type="entry name" value="Mis14"/>
    <property type="match status" value="1"/>
</dbReference>
<dbReference type="PANTHER" id="PTHR31749:SF3">
    <property type="entry name" value="KINETOCHORE-ASSOCIATED PROTEIN NSL1 HOMOLOG"/>
    <property type="match status" value="1"/>
</dbReference>
<organism evidence="1 2">
    <name type="scientific">Paraglomus occultum</name>
    <dbReference type="NCBI Taxonomy" id="144539"/>
    <lineage>
        <taxon>Eukaryota</taxon>
        <taxon>Fungi</taxon>
        <taxon>Fungi incertae sedis</taxon>
        <taxon>Mucoromycota</taxon>
        <taxon>Glomeromycotina</taxon>
        <taxon>Glomeromycetes</taxon>
        <taxon>Paraglomerales</taxon>
        <taxon>Paraglomeraceae</taxon>
        <taxon>Paraglomus</taxon>
    </lineage>
</organism>
<comment type="caution">
    <text evidence="1">The sequence shown here is derived from an EMBL/GenBank/DDBJ whole genome shotgun (WGS) entry which is preliminary data.</text>
</comment>
<dbReference type="GO" id="GO:0000444">
    <property type="term" value="C:MIS12/MIND type complex"/>
    <property type="evidence" value="ECO:0007669"/>
    <property type="project" value="TreeGrafter"/>
</dbReference>
<name>A0A9N9BVX4_9GLOM</name>
<dbReference type="GO" id="GO:0000070">
    <property type="term" value="P:mitotic sister chromatid segregation"/>
    <property type="evidence" value="ECO:0007669"/>
    <property type="project" value="InterPro"/>
</dbReference>
<evidence type="ECO:0000313" key="2">
    <source>
        <dbReference type="Proteomes" id="UP000789572"/>
    </source>
</evidence>
<reference evidence="1" key="1">
    <citation type="submission" date="2021-06" db="EMBL/GenBank/DDBJ databases">
        <authorList>
            <person name="Kallberg Y."/>
            <person name="Tangrot J."/>
            <person name="Rosling A."/>
        </authorList>
    </citation>
    <scope>NUCLEOTIDE SEQUENCE</scope>
    <source>
        <strain evidence="1">IA702</strain>
    </source>
</reference>
<dbReference type="Proteomes" id="UP000789572">
    <property type="component" value="Unassembled WGS sequence"/>
</dbReference>
<dbReference type="OrthoDB" id="2135762at2759"/>
<proteinExistence type="predicted"/>
<accession>A0A9N9BVX4</accession>
<keyword evidence="2" id="KW-1185">Reference proteome</keyword>
<dbReference type="AlphaFoldDB" id="A0A9N9BVX4"/>
<dbReference type="PANTHER" id="PTHR31749">
    <property type="entry name" value="KINETOCHORE-ASSOCIATED PROTEIN NSL1 HOMOLOG"/>
    <property type="match status" value="1"/>
</dbReference>
<protein>
    <submittedName>
        <fullName evidence="1">2239_t:CDS:1</fullName>
    </submittedName>
</protein>
<evidence type="ECO:0000313" key="1">
    <source>
        <dbReference type="EMBL" id="CAG8577883.1"/>
    </source>
</evidence>
<dbReference type="InterPro" id="IPR013950">
    <property type="entry name" value="Mis14/Nsl1"/>
</dbReference>
<sequence>MDSERQIPKIEVESKEDVPYIQRNILKAALEEVDKSLGTGCDAKLKETVTTLVKEWVDNTFKLATPNIVVNRINYKEAINEDEYEPFDEALYQEQVALKKRVDDLQMELAERYKRVPQDIKLLMEGALKRQSAAVMNVEFTGLDDDCVNESELLEKETPKRDQFVAKYRDIISTVNRLNNESLSKIAKLEQARDLVDACFESK</sequence>